<evidence type="ECO:0000313" key="12">
    <source>
        <dbReference type="Ensembl" id="ENSOANP00000037525.1"/>
    </source>
</evidence>
<evidence type="ECO:0000259" key="11">
    <source>
        <dbReference type="PROSITE" id="PS50262"/>
    </source>
</evidence>
<evidence type="ECO:0000313" key="13">
    <source>
        <dbReference type="Proteomes" id="UP000002279"/>
    </source>
</evidence>
<dbReference type="GO" id="GO:0016020">
    <property type="term" value="C:membrane"/>
    <property type="evidence" value="ECO:0000318"/>
    <property type="project" value="GO_Central"/>
</dbReference>
<dbReference type="Proteomes" id="UP000002279">
    <property type="component" value="Chromosome 3"/>
</dbReference>
<dbReference type="SUPFAM" id="SSF81321">
    <property type="entry name" value="Family A G protein-coupled receptor-like"/>
    <property type="match status" value="1"/>
</dbReference>
<dbReference type="Ensembl" id="ENSOANT00000063992.1">
    <property type="protein sequence ID" value="ENSOANP00000037525.1"/>
    <property type="gene ID" value="ENSOANG00000043681.1"/>
</dbReference>
<keyword evidence="6" id="KW-0297">G-protein coupled receptor</keyword>
<comment type="subcellular location">
    <subcellularLocation>
        <location evidence="1">Cell membrane</location>
        <topology evidence="1">Multi-pass membrane protein</topology>
    </subcellularLocation>
</comment>
<dbReference type="InterPro" id="IPR050516">
    <property type="entry name" value="Olfactory_GPCR"/>
</dbReference>
<dbReference type="GO" id="GO:0005886">
    <property type="term" value="C:plasma membrane"/>
    <property type="evidence" value="ECO:0007669"/>
    <property type="project" value="UniProtKB-SubCell"/>
</dbReference>
<dbReference type="PRINTS" id="PR00237">
    <property type="entry name" value="GPCRRHODOPSN"/>
</dbReference>
<keyword evidence="5 10" id="KW-1133">Transmembrane helix</keyword>
<keyword evidence="2" id="KW-1003">Cell membrane</keyword>
<feature type="transmembrane region" description="Helical" evidence="10">
    <location>
        <begin position="101"/>
        <end position="120"/>
    </location>
</feature>
<dbReference type="Bgee" id="ENSOANG00000043681">
    <property type="expression patterns" value="Expressed in fibroblast and 1 other cell type or tissue"/>
</dbReference>
<protein>
    <recommendedName>
        <fullName evidence="11">G-protein coupled receptors family 1 profile domain-containing protein</fullName>
    </recommendedName>
</protein>
<dbReference type="PROSITE" id="PS50262">
    <property type="entry name" value="G_PROTEIN_RECEP_F1_2"/>
    <property type="match status" value="1"/>
</dbReference>
<evidence type="ECO:0000256" key="1">
    <source>
        <dbReference type="ARBA" id="ARBA00004651"/>
    </source>
</evidence>
<dbReference type="FunFam" id="1.20.1070.10:FF:000015">
    <property type="entry name" value="Olfactory receptor"/>
    <property type="match status" value="1"/>
</dbReference>
<feature type="transmembrane region" description="Helical" evidence="10">
    <location>
        <begin position="60"/>
        <end position="81"/>
    </location>
</feature>
<evidence type="ECO:0000256" key="8">
    <source>
        <dbReference type="ARBA" id="ARBA00023170"/>
    </source>
</evidence>
<dbReference type="GO" id="GO:0004930">
    <property type="term" value="F:G protein-coupled receptor activity"/>
    <property type="evidence" value="ECO:0007669"/>
    <property type="project" value="UniProtKB-KW"/>
</dbReference>
<dbReference type="PANTHER" id="PTHR26452">
    <property type="entry name" value="OLFACTORY RECEPTOR"/>
    <property type="match status" value="1"/>
</dbReference>
<dbReference type="Pfam" id="PF13853">
    <property type="entry name" value="7tm_4"/>
    <property type="match status" value="1"/>
</dbReference>
<keyword evidence="3 10" id="KW-0812">Transmembrane</keyword>
<evidence type="ECO:0000256" key="9">
    <source>
        <dbReference type="ARBA" id="ARBA00023224"/>
    </source>
</evidence>
<name>A0A6I8N9R2_ORNAN</name>
<dbReference type="AlphaFoldDB" id="A0A6I8N9R2"/>
<keyword evidence="8" id="KW-0675">Receptor</keyword>
<feature type="domain" description="G-protein coupled receptors family 1 profile" evidence="11">
    <location>
        <begin position="41"/>
        <end position="290"/>
    </location>
</feature>
<keyword evidence="13" id="KW-1185">Reference proteome</keyword>
<reference evidence="12 13" key="1">
    <citation type="journal article" date="2008" name="Nature">
        <title>Genome analysis of the platypus reveals unique signatures of evolution.</title>
        <authorList>
            <person name="Warren W.C."/>
            <person name="Hillier L.W."/>
            <person name="Marshall Graves J.A."/>
            <person name="Birney E."/>
            <person name="Ponting C.P."/>
            <person name="Grutzner F."/>
            <person name="Belov K."/>
            <person name="Miller W."/>
            <person name="Clarke L."/>
            <person name="Chinwalla A.T."/>
            <person name="Yang S.P."/>
            <person name="Heger A."/>
            <person name="Locke D.P."/>
            <person name="Miethke P."/>
            <person name="Waters P.D."/>
            <person name="Veyrunes F."/>
            <person name="Fulton L."/>
            <person name="Fulton B."/>
            <person name="Graves T."/>
            <person name="Wallis J."/>
            <person name="Puente X.S."/>
            <person name="Lopez-Otin C."/>
            <person name="Ordonez G.R."/>
            <person name="Eichler E.E."/>
            <person name="Chen L."/>
            <person name="Cheng Z."/>
            <person name="Deakin J.E."/>
            <person name="Alsop A."/>
            <person name="Thompson K."/>
            <person name="Kirby P."/>
            <person name="Papenfuss A.T."/>
            <person name="Wakefield M.J."/>
            <person name="Olender T."/>
            <person name="Lancet D."/>
            <person name="Huttley G.A."/>
            <person name="Smit A.F."/>
            <person name="Pask A."/>
            <person name="Temple-Smith P."/>
            <person name="Batzer M.A."/>
            <person name="Walker J.A."/>
            <person name="Konkel M.K."/>
            <person name="Harris R.S."/>
            <person name="Whittington C.M."/>
            <person name="Wong E.S."/>
            <person name="Gemmell N.J."/>
            <person name="Buschiazzo E."/>
            <person name="Vargas Jentzsch I.M."/>
            <person name="Merkel A."/>
            <person name="Schmitz J."/>
            <person name="Zemann A."/>
            <person name="Churakov G."/>
            <person name="Kriegs J.O."/>
            <person name="Brosius J."/>
            <person name="Murchison E.P."/>
            <person name="Sachidanandam R."/>
            <person name="Smith C."/>
            <person name="Hannon G.J."/>
            <person name="Tsend-Ayush E."/>
            <person name="McMillan D."/>
            <person name="Attenborough R."/>
            <person name="Rens W."/>
            <person name="Ferguson-Smith M."/>
            <person name="Lefevre C.M."/>
            <person name="Sharp J.A."/>
            <person name="Nicholas K.R."/>
            <person name="Ray D.A."/>
            <person name="Kube M."/>
            <person name="Reinhardt R."/>
            <person name="Pringle T.H."/>
            <person name="Taylor J."/>
            <person name="Jones R.C."/>
            <person name="Nixon B."/>
            <person name="Dacheux J.L."/>
            <person name="Niwa H."/>
            <person name="Sekita Y."/>
            <person name="Huang X."/>
            <person name="Stark A."/>
            <person name="Kheradpour P."/>
            <person name="Kellis M."/>
            <person name="Flicek P."/>
            <person name="Chen Y."/>
            <person name="Webber C."/>
            <person name="Hardison R."/>
            <person name="Nelson J."/>
            <person name="Hallsworth-Pepin K."/>
            <person name="Delehaunty K."/>
            <person name="Markovic C."/>
            <person name="Minx P."/>
            <person name="Feng Y."/>
            <person name="Kremitzki C."/>
            <person name="Mitreva M."/>
            <person name="Glasscock J."/>
            <person name="Wylie T."/>
            <person name="Wohldmann P."/>
            <person name="Thiru P."/>
            <person name="Nhan M.N."/>
            <person name="Pohl C.S."/>
            <person name="Smith S.M."/>
            <person name="Hou S."/>
            <person name="Nefedov M."/>
            <person name="de Jong P.J."/>
            <person name="Renfree M.B."/>
            <person name="Mardis E.R."/>
            <person name="Wilson R.K."/>
        </authorList>
    </citation>
    <scope>NUCLEOTIDE SEQUENCE [LARGE SCALE GENOMIC DNA]</scope>
    <source>
        <strain evidence="12 13">Glennie</strain>
    </source>
</reference>
<dbReference type="GO" id="GO:0050911">
    <property type="term" value="P:detection of chemical stimulus involved in sensory perception of smell"/>
    <property type="evidence" value="ECO:0000318"/>
    <property type="project" value="GO_Central"/>
</dbReference>
<dbReference type="FunCoup" id="A0A6I8N9R2">
    <property type="interactions" value="168"/>
</dbReference>
<evidence type="ECO:0000256" key="10">
    <source>
        <dbReference type="SAM" id="Phobius"/>
    </source>
</evidence>
<dbReference type="OMA" id="PTYWNDI"/>
<evidence type="ECO:0000256" key="3">
    <source>
        <dbReference type="ARBA" id="ARBA00022692"/>
    </source>
</evidence>
<reference evidence="12" key="2">
    <citation type="submission" date="2025-08" db="UniProtKB">
        <authorList>
            <consortium name="Ensembl"/>
        </authorList>
    </citation>
    <scope>IDENTIFICATION</scope>
    <source>
        <strain evidence="12">Glennie</strain>
    </source>
</reference>
<dbReference type="GeneTree" id="ENSGT00940000163085"/>
<reference evidence="12" key="3">
    <citation type="submission" date="2025-09" db="UniProtKB">
        <authorList>
            <consortium name="Ensembl"/>
        </authorList>
    </citation>
    <scope>IDENTIFICATION</scope>
    <source>
        <strain evidence="12">Glennie</strain>
    </source>
</reference>
<evidence type="ECO:0000256" key="7">
    <source>
        <dbReference type="ARBA" id="ARBA00023136"/>
    </source>
</evidence>
<evidence type="ECO:0000256" key="6">
    <source>
        <dbReference type="ARBA" id="ARBA00023040"/>
    </source>
</evidence>
<dbReference type="InterPro" id="IPR017452">
    <property type="entry name" value="GPCR_Rhodpsn_7TM"/>
</dbReference>
<dbReference type="GO" id="GO:0004984">
    <property type="term" value="F:olfactory receptor activity"/>
    <property type="evidence" value="ECO:0000318"/>
    <property type="project" value="GO_Central"/>
</dbReference>
<feature type="transmembrane region" description="Helical" evidence="10">
    <location>
        <begin position="275"/>
        <end position="292"/>
    </location>
</feature>
<feature type="transmembrane region" description="Helical" evidence="10">
    <location>
        <begin position="237"/>
        <end position="260"/>
    </location>
</feature>
<dbReference type="PRINTS" id="PR00245">
    <property type="entry name" value="OLFACTORYR"/>
</dbReference>
<keyword evidence="7 10" id="KW-0472">Membrane</keyword>
<dbReference type="InParanoid" id="A0A6I8N9R2"/>
<feature type="transmembrane region" description="Helical" evidence="10">
    <location>
        <begin position="204"/>
        <end position="225"/>
    </location>
</feature>
<evidence type="ECO:0000256" key="2">
    <source>
        <dbReference type="ARBA" id="ARBA00022475"/>
    </source>
</evidence>
<accession>A0A6I8N9R2</accession>
<dbReference type="InterPro" id="IPR000725">
    <property type="entry name" value="Olfact_rcpt"/>
</dbReference>
<organism evidence="12 13">
    <name type="scientific">Ornithorhynchus anatinus</name>
    <name type="common">Duckbill platypus</name>
    <dbReference type="NCBI Taxonomy" id="9258"/>
    <lineage>
        <taxon>Eukaryota</taxon>
        <taxon>Metazoa</taxon>
        <taxon>Chordata</taxon>
        <taxon>Craniata</taxon>
        <taxon>Vertebrata</taxon>
        <taxon>Euteleostomi</taxon>
        <taxon>Mammalia</taxon>
        <taxon>Monotremata</taxon>
        <taxon>Ornithorhynchidae</taxon>
        <taxon>Ornithorhynchus</taxon>
    </lineage>
</organism>
<sequence>MITPNQTTVTEFILQSFTENPRLQSLFFSLFLLLFVTAMAGNVLIIAAIHVSTRLHLPMYFFLANLAILDIICTSSILPKVLENLISARKTISFGGCMNQMFFFTWSLSSELLLFTAMAYDRFLAICQPLHYSTMMSKTACVALAAFVWSIGGLNSVILTGLVLRLSFCGPNLVPHFFCEIPPVLLLSCTPTYWNDILTITADIFLAGLNFLLTMVSYSFIISSVMKIRTREGKKRAFSTCSSHLTVVTLYYSTVLYTYIRPVLGTSGFLDKSASVLYTVLTPTLNPLIYTLRNKDVKVRLLSAEHSTKCGLGV</sequence>
<dbReference type="InterPro" id="IPR000276">
    <property type="entry name" value="GPCR_Rhodpsn"/>
</dbReference>
<dbReference type="Gene3D" id="1.20.1070.10">
    <property type="entry name" value="Rhodopsin 7-helix transmembrane proteins"/>
    <property type="match status" value="1"/>
</dbReference>
<feature type="transmembrane region" description="Helical" evidence="10">
    <location>
        <begin position="26"/>
        <end position="48"/>
    </location>
</feature>
<evidence type="ECO:0000256" key="4">
    <source>
        <dbReference type="ARBA" id="ARBA00022725"/>
    </source>
</evidence>
<keyword evidence="4" id="KW-0552">Olfaction</keyword>
<evidence type="ECO:0000256" key="5">
    <source>
        <dbReference type="ARBA" id="ARBA00022989"/>
    </source>
</evidence>
<dbReference type="GO" id="GO:0005549">
    <property type="term" value="F:odorant binding"/>
    <property type="evidence" value="ECO:0000318"/>
    <property type="project" value="GO_Central"/>
</dbReference>
<keyword evidence="9" id="KW-0807">Transducer</keyword>
<keyword evidence="4" id="KW-0716">Sensory transduction</keyword>
<proteinExistence type="predicted"/>
<feature type="transmembrane region" description="Helical" evidence="10">
    <location>
        <begin position="141"/>
        <end position="164"/>
    </location>
</feature>